<keyword evidence="3 9" id="KW-0862">Zinc</keyword>
<feature type="compositionally biased region" description="Polar residues" evidence="10">
    <location>
        <begin position="133"/>
        <end position="153"/>
    </location>
</feature>
<keyword evidence="2 8" id="KW-0863">Zinc-finger</keyword>
<organism evidence="12 13">
    <name type="scientific">Papaver atlanticum</name>
    <dbReference type="NCBI Taxonomy" id="357466"/>
    <lineage>
        <taxon>Eukaryota</taxon>
        <taxon>Viridiplantae</taxon>
        <taxon>Streptophyta</taxon>
        <taxon>Embryophyta</taxon>
        <taxon>Tracheophyta</taxon>
        <taxon>Spermatophyta</taxon>
        <taxon>Magnoliopsida</taxon>
        <taxon>Ranunculales</taxon>
        <taxon>Papaveraceae</taxon>
        <taxon>Papaveroideae</taxon>
        <taxon>Papaver</taxon>
    </lineage>
</organism>
<evidence type="ECO:0000313" key="12">
    <source>
        <dbReference type="EMBL" id="KAI3876392.1"/>
    </source>
</evidence>
<keyword evidence="5 8" id="KW-0238">DNA-binding</keyword>
<dbReference type="InterPro" id="IPR045174">
    <property type="entry name" value="Dof"/>
</dbReference>
<dbReference type="GO" id="GO:0005634">
    <property type="term" value="C:nucleus"/>
    <property type="evidence" value="ECO:0007669"/>
    <property type="project" value="UniProtKB-SubCell"/>
</dbReference>
<comment type="subcellular location">
    <subcellularLocation>
        <location evidence="8 9">Nucleus</location>
    </subcellularLocation>
</comment>
<feature type="domain" description="Dof-type" evidence="11">
    <location>
        <begin position="47"/>
        <end position="101"/>
    </location>
</feature>
<keyword evidence="4 9" id="KW-0805">Transcription regulation</keyword>
<dbReference type="GO" id="GO:0008270">
    <property type="term" value="F:zinc ion binding"/>
    <property type="evidence" value="ECO:0007669"/>
    <property type="project" value="UniProtKB-KW"/>
</dbReference>
<evidence type="ECO:0000313" key="13">
    <source>
        <dbReference type="Proteomes" id="UP001202328"/>
    </source>
</evidence>
<feature type="region of interest" description="Disordered" evidence="10">
    <location>
        <begin position="92"/>
        <end position="153"/>
    </location>
</feature>
<gene>
    <name evidence="12" type="ORF">MKW98_021244</name>
</gene>
<dbReference type="Pfam" id="PF02701">
    <property type="entry name" value="Zn_ribbon_Dof"/>
    <property type="match status" value="1"/>
</dbReference>
<evidence type="ECO:0000256" key="3">
    <source>
        <dbReference type="ARBA" id="ARBA00022833"/>
    </source>
</evidence>
<evidence type="ECO:0000256" key="10">
    <source>
        <dbReference type="SAM" id="MobiDB-lite"/>
    </source>
</evidence>
<evidence type="ECO:0000256" key="4">
    <source>
        <dbReference type="ARBA" id="ARBA00023015"/>
    </source>
</evidence>
<feature type="compositionally biased region" description="Polar residues" evidence="10">
    <location>
        <begin position="106"/>
        <end position="121"/>
    </location>
</feature>
<dbReference type="GO" id="GO:0003677">
    <property type="term" value="F:DNA binding"/>
    <property type="evidence" value="ECO:0007669"/>
    <property type="project" value="UniProtKB-UniRule"/>
</dbReference>
<evidence type="ECO:0000256" key="1">
    <source>
        <dbReference type="ARBA" id="ARBA00022723"/>
    </source>
</evidence>
<dbReference type="AlphaFoldDB" id="A0AAD4SA60"/>
<dbReference type="PANTHER" id="PTHR31992">
    <property type="entry name" value="DOF ZINC FINGER PROTEIN DOF1.4-RELATED"/>
    <property type="match status" value="1"/>
</dbReference>
<name>A0AAD4SA60_9MAGN</name>
<dbReference type="EMBL" id="JAJJMB010012497">
    <property type="protein sequence ID" value="KAI3876392.1"/>
    <property type="molecule type" value="Genomic_DNA"/>
</dbReference>
<evidence type="ECO:0000256" key="7">
    <source>
        <dbReference type="ARBA" id="ARBA00023242"/>
    </source>
</evidence>
<evidence type="ECO:0000256" key="5">
    <source>
        <dbReference type="ARBA" id="ARBA00023125"/>
    </source>
</evidence>
<keyword evidence="13" id="KW-1185">Reference proteome</keyword>
<keyword evidence="1 9" id="KW-0479">Metal-binding</keyword>
<evidence type="ECO:0000256" key="8">
    <source>
        <dbReference type="PROSITE-ProRule" id="PRU00071"/>
    </source>
</evidence>
<dbReference type="Proteomes" id="UP001202328">
    <property type="component" value="Unassembled WGS sequence"/>
</dbReference>
<dbReference type="PROSITE" id="PS50884">
    <property type="entry name" value="ZF_DOF_2"/>
    <property type="match status" value="1"/>
</dbReference>
<accession>A0AAD4SA60</accession>
<keyword evidence="7 8" id="KW-0539">Nucleus</keyword>
<dbReference type="PROSITE" id="PS01361">
    <property type="entry name" value="ZF_DOF_1"/>
    <property type="match status" value="1"/>
</dbReference>
<feature type="compositionally biased region" description="Gly residues" evidence="10">
    <location>
        <begin position="122"/>
        <end position="132"/>
    </location>
</feature>
<proteinExistence type="predicted"/>
<reference evidence="12" key="1">
    <citation type="submission" date="2022-04" db="EMBL/GenBank/DDBJ databases">
        <title>A functionally conserved STORR gene fusion in Papaver species that diverged 16.8 million years ago.</title>
        <authorList>
            <person name="Catania T."/>
        </authorList>
    </citation>
    <scope>NUCLEOTIDE SEQUENCE</scope>
    <source>
        <strain evidence="12">S-188037</strain>
    </source>
</reference>
<keyword evidence="6 9" id="KW-0804">Transcription</keyword>
<evidence type="ECO:0000256" key="9">
    <source>
        <dbReference type="RuleBase" id="RU369094"/>
    </source>
</evidence>
<comment type="function">
    <text evidence="9">Transcription factor that binds specifically to a 5'-AA[AG]G-3' consensus core sequence.</text>
</comment>
<dbReference type="PANTHER" id="PTHR31992:SF111">
    <property type="entry name" value="DOF ZINC FINGER PROTEIN DOF3.5"/>
    <property type="match status" value="1"/>
</dbReference>
<dbReference type="InterPro" id="IPR003851">
    <property type="entry name" value="Znf_Dof"/>
</dbReference>
<sequence>MFMQDDHHHHHHHQQQLYHHQELVLPCPPIRPILMDRRWKPNVELAPNCPRCDSSNTKFCYYNNYSLTQPRYFCKGCRRYWTKGGSLRNVPIGGGCRKNRRGKSVRISTNNRSSPHSTSNYEGGGDSSGGSLQGVNGVSRNESFGNLINNNAPPVTSIISSQRSDSSTATTTNNNATIDLALVYAKYLNQQPDCTNSRGSIIPTTTGPEVPRNHHQFGSSFEFVENPTHRLHKPSSQEQCMFGSSISNLIGSISNPSPGTHLSETKQVCLASHDQQHQPEMSSNYMFQAPLPPPSEDVSSALQDNLWLNSPNSMLTSSSFNWQSTPTQLQGFEPITGDHSTTTLHSNSLDGNWNSSFHLLPSYETFPGQ</sequence>
<protein>
    <recommendedName>
        <fullName evidence="9">Dof zinc finger protein</fullName>
    </recommendedName>
</protein>
<comment type="caution">
    <text evidence="12">The sequence shown here is derived from an EMBL/GenBank/DDBJ whole genome shotgun (WGS) entry which is preliminary data.</text>
</comment>
<evidence type="ECO:0000256" key="6">
    <source>
        <dbReference type="ARBA" id="ARBA00023163"/>
    </source>
</evidence>
<evidence type="ECO:0000259" key="11">
    <source>
        <dbReference type="PROSITE" id="PS50884"/>
    </source>
</evidence>
<dbReference type="GO" id="GO:0003700">
    <property type="term" value="F:DNA-binding transcription factor activity"/>
    <property type="evidence" value="ECO:0007669"/>
    <property type="project" value="UniProtKB-UniRule"/>
</dbReference>
<evidence type="ECO:0000256" key="2">
    <source>
        <dbReference type="ARBA" id="ARBA00022771"/>
    </source>
</evidence>